<dbReference type="EMBL" id="PQXL01000747">
    <property type="protein sequence ID" value="THV44046.1"/>
    <property type="molecule type" value="Genomic_DNA"/>
</dbReference>
<reference evidence="2 3" key="1">
    <citation type="submission" date="2017-12" db="EMBL/GenBank/DDBJ databases">
        <title>Comparative genomics of Botrytis spp.</title>
        <authorList>
            <person name="Valero-Jimenez C.A."/>
            <person name="Tapia P."/>
            <person name="Veloso J."/>
            <person name="Silva-Moreno E."/>
            <person name="Staats M."/>
            <person name="Valdes J.H."/>
            <person name="Van Kan J.A.L."/>
        </authorList>
    </citation>
    <scope>NUCLEOTIDE SEQUENCE [LARGE SCALE GENOMIC DNA]</scope>
    <source>
        <strain evidence="2 3">MUCL435</strain>
    </source>
</reference>
<dbReference type="OrthoDB" id="5424209at2759"/>
<proteinExistence type="predicted"/>
<dbReference type="AlphaFoldDB" id="A0A4V4HT34"/>
<protein>
    <submittedName>
        <fullName evidence="2">Uncharacterized protein</fullName>
    </submittedName>
</protein>
<evidence type="ECO:0000256" key="1">
    <source>
        <dbReference type="SAM" id="Coils"/>
    </source>
</evidence>
<keyword evidence="3" id="KW-1185">Reference proteome</keyword>
<sequence length="530" mass="60227">MSLLSIIEQKNRYKYGLKWQEVIATNQTQKDILGEDLFRDLPRKKVSAVQGQRDKNYIEYFEKNLRYLLKDFLLSSLSNCSWTLNVLHLGFGDKVYLNPIVIHILIQTPGYFTGNESAALKVLQETHEQINIDICQIRNSMLRSTDGDADKGGDDANKGGVDLKYSFKDLYRMYTPCPGLSIGREEFRPNIGSLAGFLKHKDDIYGLTCRHVVFPHAAFQTKGYKYRDGNEMSKLNISIPAPMDHDKTLEILKNNLKNVQTSIKNLRKYQEISNKDYSKQIRQKQEEENVFHEQIQEAENHQTSVGYVYAAPEESHKIPTYKGFLDWSIIRNTYPAPKNMLSPATNLCHNNQVREFIEYMKETHEWPKNKCEEYDAKLKGLDNAERIFVKNPNSASSTLCNDTIYFKPTSRTFGWKACSMNGIMSVQTILHAHDTPKTSDEHVFVGRHEGAISTKGDSGALIYELEACADGKSIALTPMAMIWSGSPNGGVVLQGFDDVTYATPVDVLLKDIETEMGWDGGSLEFHQALE</sequence>
<organism evidence="2 3">
    <name type="scientific">Botrytis galanthina</name>
    <dbReference type="NCBI Taxonomy" id="278940"/>
    <lineage>
        <taxon>Eukaryota</taxon>
        <taxon>Fungi</taxon>
        <taxon>Dikarya</taxon>
        <taxon>Ascomycota</taxon>
        <taxon>Pezizomycotina</taxon>
        <taxon>Leotiomycetes</taxon>
        <taxon>Helotiales</taxon>
        <taxon>Sclerotiniaceae</taxon>
        <taxon>Botrytis</taxon>
    </lineage>
</organism>
<dbReference type="Proteomes" id="UP000308671">
    <property type="component" value="Unassembled WGS sequence"/>
</dbReference>
<comment type="caution">
    <text evidence="2">The sequence shown here is derived from an EMBL/GenBank/DDBJ whole genome shotgun (WGS) entry which is preliminary data.</text>
</comment>
<accession>A0A4V4HT34</accession>
<gene>
    <name evidence="2" type="ORF">BGAL_0752g00020</name>
</gene>
<feature type="coiled-coil region" evidence="1">
    <location>
        <begin position="249"/>
        <end position="301"/>
    </location>
</feature>
<evidence type="ECO:0000313" key="3">
    <source>
        <dbReference type="Proteomes" id="UP000308671"/>
    </source>
</evidence>
<keyword evidence="1" id="KW-0175">Coiled coil</keyword>
<name>A0A4V4HT34_9HELO</name>
<evidence type="ECO:0000313" key="2">
    <source>
        <dbReference type="EMBL" id="THV44046.1"/>
    </source>
</evidence>